<keyword evidence="3" id="KW-1185">Reference proteome</keyword>
<feature type="transmembrane region" description="Helical" evidence="1">
    <location>
        <begin position="79"/>
        <end position="99"/>
    </location>
</feature>
<protein>
    <submittedName>
        <fullName evidence="2">Uncharacterized protein</fullName>
    </submittedName>
</protein>
<keyword evidence="1" id="KW-1133">Transmembrane helix</keyword>
<dbReference type="RefSeq" id="WP_259435504.1">
    <property type="nucleotide sequence ID" value="NZ_CP103866.1"/>
</dbReference>
<dbReference type="Proteomes" id="UP001058650">
    <property type="component" value="Chromosome"/>
</dbReference>
<reference evidence="2" key="1">
    <citation type="submission" date="2022-08" db="EMBL/GenBank/DDBJ databases">
        <title>The complete genome sequence of the thermophilic bacterium Laceyella sacchari FBKL4.010 reveals the basis for tetramethylpyrazine biosynthesis in Moutai-flavor Daqu.</title>
        <authorList>
            <person name="Li D."/>
            <person name="Huang W."/>
            <person name="Wang C."/>
            <person name="Qiu S."/>
        </authorList>
    </citation>
    <scope>NUCLEOTIDE SEQUENCE</scope>
    <source>
        <strain evidence="2">FBKL4.014</strain>
    </source>
</reference>
<accession>A0ABY5TY51</accession>
<evidence type="ECO:0000256" key="1">
    <source>
        <dbReference type="SAM" id="Phobius"/>
    </source>
</evidence>
<gene>
    <name evidence="2" type="ORF">NYR52_09125</name>
</gene>
<proteinExistence type="predicted"/>
<organism evidence="2 3">
    <name type="scientific">Laceyella sacchari</name>
    <name type="common">Thermoactinomyces thalpophilus</name>
    <dbReference type="NCBI Taxonomy" id="37482"/>
    <lineage>
        <taxon>Bacteria</taxon>
        <taxon>Bacillati</taxon>
        <taxon>Bacillota</taxon>
        <taxon>Bacilli</taxon>
        <taxon>Bacillales</taxon>
        <taxon>Thermoactinomycetaceae</taxon>
        <taxon>Laceyella</taxon>
    </lineage>
</organism>
<evidence type="ECO:0000313" key="3">
    <source>
        <dbReference type="Proteomes" id="UP001058650"/>
    </source>
</evidence>
<sequence length="148" mass="16873">MQFSLTNSKIYRKLLSALFTWILLLFVYSYVIIESTTGEFLFFLAIAGYVSFIGIFGFGVMTSIFIDVITKKIKGGTKYIVKLLFFMISGVIGSVILLISHDPYSSWLIRMRSGCVKGFRRFFATTRFARHTLSTVLIILRKRGSHAQ</sequence>
<keyword evidence="1" id="KW-0472">Membrane</keyword>
<feature type="transmembrane region" description="Helical" evidence="1">
    <location>
        <begin position="39"/>
        <end position="67"/>
    </location>
</feature>
<evidence type="ECO:0000313" key="2">
    <source>
        <dbReference type="EMBL" id="UWE02353.1"/>
    </source>
</evidence>
<keyword evidence="1" id="KW-0812">Transmembrane</keyword>
<name>A0ABY5TY51_LACSH</name>
<dbReference type="EMBL" id="CP103866">
    <property type="protein sequence ID" value="UWE02353.1"/>
    <property type="molecule type" value="Genomic_DNA"/>
</dbReference>